<keyword evidence="3" id="KW-1185">Reference proteome</keyword>
<evidence type="ECO:0000313" key="2">
    <source>
        <dbReference type="EMBL" id="EKM56359.1"/>
    </source>
</evidence>
<dbReference type="GeneID" id="18912640"/>
<dbReference type="Proteomes" id="UP000008370">
    <property type="component" value="Unassembled WGS sequence"/>
</dbReference>
<reference evidence="2 3" key="1">
    <citation type="journal article" date="2012" name="BMC Genomics">
        <title>Comparative genomics of the white-rot fungi, Phanerochaete carnosa and P. chrysosporium, to elucidate the genetic basis of the distinct wood types they colonize.</title>
        <authorList>
            <person name="Suzuki H."/>
            <person name="MacDonald J."/>
            <person name="Syed K."/>
            <person name="Salamov A."/>
            <person name="Hori C."/>
            <person name="Aerts A."/>
            <person name="Henrissat B."/>
            <person name="Wiebenga A."/>
            <person name="vanKuyk P.A."/>
            <person name="Barry K."/>
            <person name="Lindquist E."/>
            <person name="LaButti K."/>
            <person name="Lapidus A."/>
            <person name="Lucas S."/>
            <person name="Coutinho P."/>
            <person name="Gong Y."/>
            <person name="Samejima M."/>
            <person name="Mahadevan R."/>
            <person name="Abou-Zaid M."/>
            <person name="de Vries R.P."/>
            <person name="Igarashi K."/>
            <person name="Yadav J.S."/>
            <person name="Grigoriev I.V."/>
            <person name="Master E.R."/>
        </authorList>
    </citation>
    <scope>NUCLEOTIDE SEQUENCE [LARGE SCALE GENOMIC DNA]</scope>
    <source>
        <strain evidence="2 3">HHB-10118-sp</strain>
    </source>
</reference>
<sequence length="127" mass="13897">MLNLRQLNHVEGESGSNSDAQHFSRFSVSFNVPSDFLGNIGEPLDHGQLERMKEDDIGDLCVAEEPQGECEQHFEPQAGPSTTCRDESTEVSVAGVQRSVERAGEEEDIESFAFPREMVAGPSTAAR</sequence>
<feature type="region of interest" description="Disordered" evidence="1">
    <location>
        <begin position="68"/>
        <end position="127"/>
    </location>
</feature>
<dbReference type="HOGENOM" id="CLU_053360_0_1_1"/>
<organism evidence="2 3">
    <name type="scientific">Phanerochaete carnosa (strain HHB-10118-sp)</name>
    <name type="common">White-rot fungus</name>
    <name type="synonym">Peniophora carnosa</name>
    <dbReference type="NCBI Taxonomy" id="650164"/>
    <lineage>
        <taxon>Eukaryota</taxon>
        <taxon>Fungi</taxon>
        <taxon>Dikarya</taxon>
        <taxon>Basidiomycota</taxon>
        <taxon>Agaricomycotina</taxon>
        <taxon>Agaricomycetes</taxon>
        <taxon>Polyporales</taxon>
        <taxon>Phanerochaetaceae</taxon>
        <taxon>Phanerochaete</taxon>
    </lineage>
</organism>
<dbReference type="KEGG" id="pco:PHACADRAFT_207613"/>
<dbReference type="InParanoid" id="K5WBL7"/>
<evidence type="ECO:0000256" key="1">
    <source>
        <dbReference type="SAM" id="MobiDB-lite"/>
    </source>
</evidence>
<protein>
    <submittedName>
        <fullName evidence="2">Uncharacterized protein</fullName>
    </submittedName>
</protein>
<dbReference type="EMBL" id="JH930471">
    <property type="protein sequence ID" value="EKM56359.1"/>
    <property type="molecule type" value="Genomic_DNA"/>
</dbReference>
<proteinExistence type="predicted"/>
<dbReference type="OrthoDB" id="2756573at2759"/>
<evidence type="ECO:0000313" key="3">
    <source>
        <dbReference type="Proteomes" id="UP000008370"/>
    </source>
</evidence>
<name>K5WBL7_PHACS</name>
<dbReference type="AlphaFoldDB" id="K5WBL7"/>
<dbReference type="RefSeq" id="XP_007394210.1">
    <property type="nucleotide sequence ID" value="XM_007394148.1"/>
</dbReference>
<feature type="region of interest" description="Disordered" evidence="1">
    <location>
        <begin position="1"/>
        <end position="21"/>
    </location>
</feature>
<accession>K5WBL7</accession>
<gene>
    <name evidence="2" type="ORF">PHACADRAFT_207613</name>
</gene>